<evidence type="ECO:0000313" key="2">
    <source>
        <dbReference type="Proteomes" id="UP000076502"/>
    </source>
</evidence>
<reference evidence="1 2" key="1">
    <citation type="submission" date="2015-07" db="EMBL/GenBank/DDBJ databases">
        <title>The genome of Dufourea novaeangliae.</title>
        <authorList>
            <person name="Pan H."/>
            <person name="Kapheim K."/>
        </authorList>
    </citation>
    <scope>NUCLEOTIDE SEQUENCE [LARGE SCALE GENOMIC DNA]</scope>
    <source>
        <strain evidence="1">0120121106</strain>
        <tissue evidence="1">Whole body</tissue>
    </source>
</reference>
<protein>
    <submittedName>
        <fullName evidence="1">Uncharacterized protein</fullName>
    </submittedName>
</protein>
<name>A0A154P241_DUFNO</name>
<dbReference type="AlphaFoldDB" id="A0A154P241"/>
<keyword evidence="2" id="KW-1185">Reference proteome</keyword>
<dbReference type="Proteomes" id="UP000076502">
    <property type="component" value="Unassembled WGS sequence"/>
</dbReference>
<organism evidence="1 2">
    <name type="scientific">Dufourea novaeangliae</name>
    <name type="common">Sweat bee</name>
    <dbReference type="NCBI Taxonomy" id="178035"/>
    <lineage>
        <taxon>Eukaryota</taxon>
        <taxon>Metazoa</taxon>
        <taxon>Ecdysozoa</taxon>
        <taxon>Arthropoda</taxon>
        <taxon>Hexapoda</taxon>
        <taxon>Insecta</taxon>
        <taxon>Pterygota</taxon>
        <taxon>Neoptera</taxon>
        <taxon>Endopterygota</taxon>
        <taxon>Hymenoptera</taxon>
        <taxon>Apocrita</taxon>
        <taxon>Aculeata</taxon>
        <taxon>Apoidea</taxon>
        <taxon>Anthophila</taxon>
        <taxon>Halictidae</taxon>
        <taxon>Rophitinae</taxon>
        <taxon>Dufourea</taxon>
    </lineage>
</organism>
<dbReference type="EMBL" id="KQ434803">
    <property type="protein sequence ID" value="KZC05903.1"/>
    <property type="molecule type" value="Genomic_DNA"/>
</dbReference>
<gene>
    <name evidence="1" type="ORF">WN55_06076</name>
</gene>
<proteinExistence type="predicted"/>
<evidence type="ECO:0000313" key="1">
    <source>
        <dbReference type="EMBL" id="KZC05903.1"/>
    </source>
</evidence>
<sequence>MESSENGKINGSMLCRGNLLYISFDLDNPTAMTISVAQACETKEKIRTWIEKGERNYTDIIVRSSAKV</sequence>
<accession>A0A154P241</accession>